<feature type="region of interest" description="Disordered" evidence="3">
    <location>
        <begin position="1"/>
        <end position="22"/>
    </location>
</feature>
<comment type="similarity">
    <text evidence="2">Belongs to the CDP-alcohol phosphatidyltransferase class-I family.</text>
</comment>
<keyword evidence="1 2" id="KW-0808">Transferase</keyword>
<evidence type="ECO:0000313" key="5">
    <source>
        <dbReference type="EMBL" id="MEW9267459.1"/>
    </source>
</evidence>
<evidence type="ECO:0000256" key="3">
    <source>
        <dbReference type="SAM" id="MobiDB-lite"/>
    </source>
</evidence>
<feature type="transmembrane region" description="Helical" evidence="4">
    <location>
        <begin position="209"/>
        <end position="242"/>
    </location>
</feature>
<feature type="transmembrane region" description="Helical" evidence="4">
    <location>
        <begin position="34"/>
        <end position="54"/>
    </location>
</feature>
<accession>A0ABV3PCT3</accession>
<keyword evidence="4" id="KW-0472">Membrane</keyword>
<evidence type="ECO:0000256" key="1">
    <source>
        <dbReference type="ARBA" id="ARBA00022679"/>
    </source>
</evidence>
<proteinExistence type="inferred from homology"/>
<feature type="transmembrane region" description="Helical" evidence="4">
    <location>
        <begin position="90"/>
        <end position="112"/>
    </location>
</feature>
<dbReference type="RefSeq" id="WP_367640818.1">
    <property type="nucleotide sequence ID" value="NZ_JBFNQN010000018.1"/>
</dbReference>
<feature type="transmembrane region" description="Helical" evidence="4">
    <location>
        <begin position="158"/>
        <end position="185"/>
    </location>
</feature>
<keyword evidence="4" id="KW-1133">Transmembrane helix</keyword>
<organism evidence="5 6">
    <name type="scientific">Kineococcus endophyticus</name>
    <dbReference type="NCBI Taxonomy" id="1181883"/>
    <lineage>
        <taxon>Bacteria</taxon>
        <taxon>Bacillati</taxon>
        <taxon>Actinomycetota</taxon>
        <taxon>Actinomycetes</taxon>
        <taxon>Kineosporiales</taxon>
        <taxon>Kineosporiaceae</taxon>
        <taxon>Kineococcus</taxon>
    </lineage>
</organism>
<evidence type="ECO:0000256" key="2">
    <source>
        <dbReference type="RuleBase" id="RU003750"/>
    </source>
</evidence>
<dbReference type="InterPro" id="IPR048254">
    <property type="entry name" value="CDP_ALCOHOL_P_TRANSF_CS"/>
</dbReference>
<dbReference type="PROSITE" id="PS00379">
    <property type="entry name" value="CDP_ALCOHOL_P_TRANSF"/>
    <property type="match status" value="1"/>
</dbReference>
<feature type="transmembrane region" description="Helical" evidence="4">
    <location>
        <begin position="118"/>
        <end position="137"/>
    </location>
</feature>
<keyword evidence="4" id="KW-0812">Transmembrane</keyword>
<dbReference type="Gene3D" id="1.20.120.1760">
    <property type="match status" value="1"/>
</dbReference>
<dbReference type="InterPro" id="IPR043130">
    <property type="entry name" value="CDP-OH_PTrfase_TM_dom"/>
</dbReference>
<dbReference type="EMBL" id="JBFNQN010000018">
    <property type="protein sequence ID" value="MEW9267459.1"/>
    <property type="molecule type" value="Genomic_DNA"/>
</dbReference>
<name>A0ABV3PCT3_9ACTN</name>
<dbReference type="Pfam" id="PF01066">
    <property type="entry name" value="CDP-OH_P_transf"/>
    <property type="match status" value="1"/>
</dbReference>
<dbReference type="InterPro" id="IPR000462">
    <property type="entry name" value="CDP-OH_P_trans"/>
</dbReference>
<dbReference type="Proteomes" id="UP001555826">
    <property type="component" value="Unassembled WGS sequence"/>
</dbReference>
<protein>
    <submittedName>
        <fullName evidence="5">CDP-alcohol phosphatidyltransferase family protein</fullName>
    </submittedName>
</protein>
<reference evidence="5 6" key="1">
    <citation type="submission" date="2024-07" db="EMBL/GenBank/DDBJ databases">
        <authorList>
            <person name="Thanompreechachai J."/>
            <person name="Duangmal K."/>
        </authorList>
    </citation>
    <scope>NUCLEOTIDE SEQUENCE [LARGE SCALE GENOMIC DNA]</scope>
    <source>
        <strain evidence="5 6">KCTC 19886</strain>
    </source>
</reference>
<comment type="caution">
    <text evidence="5">The sequence shown here is derived from an EMBL/GenBank/DDBJ whole genome shotgun (WGS) entry which is preliminary data.</text>
</comment>
<feature type="transmembrane region" description="Helical" evidence="4">
    <location>
        <begin position="60"/>
        <end position="78"/>
    </location>
</feature>
<keyword evidence="6" id="KW-1185">Reference proteome</keyword>
<sequence>MSPAQDRAAQDHGAKTSEVSEASRPVVGTGVRDASVATLISVVVCAGLAFYAGWAATHGAAAIAGIGVVLAAAVAVASRRDRWSGPADRVTLARTVLVGGCATTAVLVLVSTLPPRPWWLLGLAVPALVLDGVDGWVARRTGTSSAAGARLDMEVDAALLLVLSVVATLTVGWWVLAIGLMRYVWVGLSRVWPPLSGTPRPRYSRKVIAVVQGAALCGALVPAVPTAAATTVLACALALLVFSFARDGVQLVDAADAG</sequence>
<evidence type="ECO:0000256" key="4">
    <source>
        <dbReference type="SAM" id="Phobius"/>
    </source>
</evidence>
<gene>
    <name evidence="5" type="ORF">AB1207_22165</name>
</gene>
<evidence type="ECO:0000313" key="6">
    <source>
        <dbReference type="Proteomes" id="UP001555826"/>
    </source>
</evidence>